<keyword evidence="2" id="KW-0812">Transmembrane</keyword>
<dbReference type="InterPro" id="IPR001590">
    <property type="entry name" value="Peptidase_M12B"/>
</dbReference>
<organism evidence="5 6">
    <name type="scientific">Caenorhabditis auriculariae</name>
    <dbReference type="NCBI Taxonomy" id="2777116"/>
    <lineage>
        <taxon>Eukaryota</taxon>
        <taxon>Metazoa</taxon>
        <taxon>Ecdysozoa</taxon>
        <taxon>Nematoda</taxon>
        <taxon>Chromadorea</taxon>
        <taxon>Rhabditida</taxon>
        <taxon>Rhabditina</taxon>
        <taxon>Rhabditomorpha</taxon>
        <taxon>Rhabditoidea</taxon>
        <taxon>Rhabditidae</taxon>
        <taxon>Peloderinae</taxon>
        <taxon>Caenorhabditis</taxon>
    </lineage>
</organism>
<dbReference type="GO" id="GO:0004222">
    <property type="term" value="F:metalloendopeptidase activity"/>
    <property type="evidence" value="ECO:0007669"/>
    <property type="project" value="InterPro"/>
</dbReference>
<dbReference type="Pfam" id="PF01421">
    <property type="entry name" value="Reprolysin"/>
    <property type="match status" value="1"/>
</dbReference>
<accession>A0A8S1HCP9</accession>
<proteinExistence type="predicted"/>
<dbReference type="GO" id="GO:0046872">
    <property type="term" value="F:metal ion binding"/>
    <property type="evidence" value="ECO:0007669"/>
    <property type="project" value="UniProtKB-KW"/>
</dbReference>
<keyword evidence="3" id="KW-0732">Signal</keyword>
<dbReference type="Gene3D" id="4.10.70.10">
    <property type="entry name" value="Disintegrin domain"/>
    <property type="match status" value="1"/>
</dbReference>
<dbReference type="Proteomes" id="UP000835052">
    <property type="component" value="Unassembled WGS sequence"/>
</dbReference>
<dbReference type="PROSITE" id="PS50215">
    <property type="entry name" value="ADAM_MEPRO"/>
    <property type="match status" value="1"/>
</dbReference>
<protein>
    <recommendedName>
        <fullName evidence="4">Peptidase M12B domain-containing protein</fullName>
    </recommendedName>
</protein>
<dbReference type="GO" id="GO:0006508">
    <property type="term" value="P:proteolysis"/>
    <property type="evidence" value="ECO:0007669"/>
    <property type="project" value="InterPro"/>
</dbReference>
<dbReference type="InterPro" id="IPR024079">
    <property type="entry name" value="MetalloPept_cat_dom_sf"/>
</dbReference>
<keyword evidence="2" id="KW-1133">Transmembrane helix</keyword>
<feature type="binding site" evidence="1">
    <location>
        <position position="180"/>
    </location>
    <ligand>
        <name>Zn(2+)</name>
        <dbReference type="ChEBI" id="CHEBI:29105"/>
        <note>catalytic</note>
    </ligand>
</feature>
<evidence type="ECO:0000256" key="1">
    <source>
        <dbReference type="PROSITE-ProRule" id="PRU00276"/>
    </source>
</evidence>
<dbReference type="EMBL" id="CAJGYM010000043">
    <property type="protein sequence ID" value="CAD6194263.1"/>
    <property type="molecule type" value="Genomic_DNA"/>
</dbReference>
<comment type="caution">
    <text evidence="1">Lacks conserved residue(s) required for the propagation of feature annotation.</text>
</comment>
<evidence type="ECO:0000256" key="2">
    <source>
        <dbReference type="SAM" id="Phobius"/>
    </source>
</evidence>
<keyword evidence="1" id="KW-0862">Zinc</keyword>
<evidence type="ECO:0000256" key="3">
    <source>
        <dbReference type="SAM" id="SignalP"/>
    </source>
</evidence>
<feature type="transmembrane region" description="Helical" evidence="2">
    <location>
        <begin position="282"/>
        <end position="302"/>
    </location>
</feature>
<feature type="domain" description="Peptidase M12B" evidence="4">
    <location>
        <begin position="48"/>
        <end position="225"/>
    </location>
</feature>
<dbReference type="SUPFAM" id="SSF55486">
    <property type="entry name" value="Metalloproteases ('zincins'), catalytic domain"/>
    <property type="match status" value="1"/>
</dbReference>
<evidence type="ECO:0000313" key="6">
    <source>
        <dbReference type="Proteomes" id="UP000835052"/>
    </source>
</evidence>
<dbReference type="PANTHER" id="PTHR11905:SF250">
    <property type="entry name" value="PEPTIDASE M12B DOMAIN-CONTAINING PROTEIN"/>
    <property type="match status" value="1"/>
</dbReference>
<evidence type="ECO:0000313" key="5">
    <source>
        <dbReference type="EMBL" id="CAD6194263.1"/>
    </source>
</evidence>
<dbReference type="PANTHER" id="PTHR11905">
    <property type="entry name" value="ADAM A DISINTEGRIN AND METALLOPROTEASE DOMAIN"/>
    <property type="match status" value="1"/>
</dbReference>
<reference evidence="5" key="1">
    <citation type="submission" date="2020-10" db="EMBL/GenBank/DDBJ databases">
        <authorList>
            <person name="Kikuchi T."/>
        </authorList>
    </citation>
    <scope>NUCLEOTIDE SEQUENCE</scope>
    <source>
        <strain evidence="5">NKZ352</strain>
    </source>
</reference>
<keyword evidence="1" id="KW-0479">Metal-binding</keyword>
<dbReference type="AlphaFoldDB" id="A0A8S1HCP9"/>
<comment type="caution">
    <text evidence="5">The sequence shown here is derived from an EMBL/GenBank/DDBJ whole genome shotgun (WGS) entry which is preliminary data.</text>
</comment>
<feature type="binding site" evidence="1">
    <location>
        <position position="170"/>
    </location>
    <ligand>
        <name>Zn(2+)</name>
        <dbReference type="ChEBI" id="CHEBI:29105"/>
        <note>catalytic</note>
    </ligand>
</feature>
<keyword evidence="2" id="KW-0472">Membrane</keyword>
<feature type="chain" id="PRO_5035785793" description="Peptidase M12B domain-containing protein" evidence="3">
    <location>
        <begin position="21"/>
        <end position="473"/>
    </location>
</feature>
<feature type="signal peptide" evidence="3">
    <location>
        <begin position="1"/>
        <end position="20"/>
    </location>
</feature>
<evidence type="ECO:0000259" key="4">
    <source>
        <dbReference type="PROSITE" id="PS50215"/>
    </source>
</evidence>
<feature type="active site" evidence="1">
    <location>
        <position position="171"/>
    </location>
</feature>
<dbReference type="InterPro" id="IPR036436">
    <property type="entry name" value="Disintegrin_dom_sf"/>
</dbReference>
<dbReference type="OrthoDB" id="5951731at2759"/>
<feature type="binding site" evidence="1">
    <location>
        <position position="174"/>
    </location>
    <ligand>
        <name>Zn(2+)</name>
        <dbReference type="ChEBI" id="CHEBI:29105"/>
        <note>catalytic</note>
    </ligand>
</feature>
<gene>
    <name evidence="5" type="ORF">CAUJ_LOCUS10182</name>
</gene>
<sequence>MYLEWIFIVAAMMALTEVAGFEVGSGSAVWGARAPHYSKSTLPRQTSVFIRNLVFVDNKTTKYYDFDMIRVKENVMKVIDEANLYLNQLSVGIIVVDIYQTMREDLSLQSFSEYRDQRRHKLPPHDFATLMSFKYPGGLAYVDAMCTSQSVSLCGFYPQEPRAMGAIYFHEIAHLVGVPHLPDNETLYVSNCKCANSDENDGKTKKECLKIPGFTHECTAQHFVNVIYKKKCLSTYPLFTRSEPLCGNSVVEDGEQCDCGIPSRCLDFNCQPYTCRYRMHPAFLIFLLVSAICTFVCCFFLVTYRYGACKMLGCFENFKRLQRRRRQNSSPYGTGQITMLAASPYQHRKLASPNSSEGSTSVLVINESQCMTLQRPKVPPPPPPVRATIRVDASNVFDTSRNTEDPDDISWKFRDFSDDETEEVEDSARFSSYPLPPGVATCPSYPTRAPINRVTVDLHNDRSENGTTTTSSC</sequence>
<dbReference type="Gene3D" id="3.40.390.10">
    <property type="entry name" value="Collagenase (Catalytic Domain)"/>
    <property type="match status" value="1"/>
</dbReference>
<name>A0A8S1HCP9_9PELO</name>
<keyword evidence="6" id="KW-1185">Reference proteome</keyword>